<dbReference type="InterPro" id="IPR010636">
    <property type="entry name" value="Class_II_hydrophobin"/>
</dbReference>
<dbReference type="CDD" id="cd23508">
    <property type="entry name" value="hydrophobin_II"/>
    <property type="match status" value="1"/>
</dbReference>
<evidence type="ECO:0000256" key="1">
    <source>
        <dbReference type="ARBA" id="ARBA00009576"/>
    </source>
</evidence>
<sequence length="132" mass="13654">MAAPEPTSRSSSLATDGRGYGRPRQRDDAGATKRMLAFNQNVQETFIGSSIVAAAPADVSARQLTICSGTYSNAQCCATDVLGLADLNCANPPTTPTSQEDFIDICATEGQQARCCALPILGQALLCGSPLG</sequence>
<evidence type="ECO:0000313" key="4">
    <source>
        <dbReference type="EMBL" id="THZ22809.1"/>
    </source>
</evidence>
<comment type="similarity">
    <text evidence="1">Belongs to the cerato-ulmin hydrophobin family.</text>
</comment>
<dbReference type="GO" id="GO:0005576">
    <property type="term" value="C:extracellular region"/>
    <property type="evidence" value="ECO:0007669"/>
    <property type="project" value="InterPro"/>
</dbReference>
<reference evidence="4 5" key="1">
    <citation type="submission" date="2018-10" db="EMBL/GenBank/DDBJ databases">
        <title>Fifty Aureobasidium pullulans genomes reveal a recombining polyextremotolerant generalist.</title>
        <authorList>
            <person name="Gostincar C."/>
            <person name="Turk M."/>
            <person name="Zajc J."/>
            <person name="Gunde-Cimerman N."/>
        </authorList>
    </citation>
    <scope>NUCLEOTIDE SEQUENCE [LARGE SCALE GENOMIC DNA]</scope>
    <source>
        <strain evidence="4 5">EXF-3844</strain>
    </source>
</reference>
<protein>
    <recommendedName>
        <fullName evidence="6">Hydrophobin</fullName>
    </recommendedName>
</protein>
<comment type="caution">
    <text evidence="4">The sequence shown here is derived from an EMBL/GenBank/DDBJ whole genome shotgun (WGS) entry which is preliminary data.</text>
</comment>
<keyword evidence="2" id="KW-1015">Disulfide bond</keyword>
<evidence type="ECO:0000256" key="2">
    <source>
        <dbReference type="ARBA" id="ARBA00023157"/>
    </source>
</evidence>
<evidence type="ECO:0008006" key="6">
    <source>
        <dbReference type="Google" id="ProtNLM"/>
    </source>
</evidence>
<dbReference type="PANTHER" id="PTHR42341">
    <property type="entry name" value="HYDROPHOBIN"/>
    <property type="match status" value="1"/>
</dbReference>
<gene>
    <name evidence="4" type="ORF">D6C90_09385</name>
</gene>
<organism evidence="4 5">
    <name type="scientific">Aureobasidium pullulans</name>
    <name type="common">Black yeast</name>
    <name type="synonym">Pullularia pullulans</name>
    <dbReference type="NCBI Taxonomy" id="5580"/>
    <lineage>
        <taxon>Eukaryota</taxon>
        <taxon>Fungi</taxon>
        <taxon>Dikarya</taxon>
        <taxon>Ascomycota</taxon>
        <taxon>Pezizomycotina</taxon>
        <taxon>Dothideomycetes</taxon>
        <taxon>Dothideomycetidae</taxon>
        <taxon>Dothideales</taxon>
        <taxon>Saccotheciaceae</taxon>
        <taxon>Aureobasidium</taxon>
    </lineage>
</organism>
<name>A0A4S9TDJ3_AURPU</name>
<dbReference type="SUPFAM" id="SSF101751">
    <property type="entry name" value="Hydrophobin II, HfbII"/>
    <property type="match status" value="1"/>
</dbReference>
<dbReference type="PANTHER" id="PTHR42341:SF1">
    <property type="entry name" value="HYDROPHOBIN"/>
    <property type="match status" value="1"/>
</dbReference>
<evidence type="ECO:0000313" key="5">
    <source>
        <dbReference type="Proteomes" id="UP000310121"/>
    </source>
</evidence>
<dbReference type="Pfam" id="PF06766">
    <property type="entry name" value="Hydrophobin_2"/>
    <property type="match status" value="1"/>
</dbReference>
<evidence type="ECO:0000256" key="3">
    <source>
        <dbReference type="SAM" id="MobiDB-lite"/>
    </source>
</evidence>
<accession>A0A4S9TDJ3</accession>
<proteinExistence type="inferred from homology"/>
<feature type="region of interest" description="Disordered" evidence="3">
    <location>
        <begin position="1"/>
        <end position="31"/>
    </location>
</feature>
<dbReference type="AlphaFoldDB" id="A0A4S9TDJ3"/>
<dbReference type="EMBL" id="QZBN01001502">
    <property type="protein sequence ID" value="THZ22809.1"/>
    <property type="molecule type" value="Genomic_DNA"/>
</dbReference>
<dbReference type="InterPro" id="IPR036686">
    <property type="entry name" value="Class_II_Hydrophobin_sf"/>
</dbReference>
<dbReference type="Proteomes" id="UP000310121">
    <property type="component" value="Unassembled WGS sequence"/>
</dbReference>
<dbReference type="Gene3D" id="3.20.120.10">
    <property type="entry name" value="Hydrophobin"/>
    <property type="match status" value="1"/>
</dbReference>